<evidence type="ECO:0000256" key="3">
    <source>
        <dbReference type="ARBA" id="ARBA00029631"/>
    </source>
</evidence>
<dbReference type="OrthoDB" id="424969at2759"/>
<proteinExistence type="inferred from homology"/>
<sequence length="216" mass="23439">MSAAPSSQDAPISTKITQEVKQEVHDLQSGEIDTVETNARYLAYLARYKSLFIASSRYLAYSSDVGEAFRPVTAPLFVNAMYGVSFAYVGFDVAYEGYKAKIAGAPNDVVGMTVLKRGIFQGLASLLMPAITIHTVVHQSGKLFKNSANVTLKKWGPTALGLMVVPALPIMFDHPIEHAVDRVFAMLEGGGGKTLPMEPAEKERVLDAVLNKEKTE</sequence>
<name>A0A197K1V3_9FUNG</name>
<evidence type="ECO:0000256" key="1">
    <source>
        <dbReference type="ARBA" id="ARBA00009224"/>
    </source>
</evidence>
<dbReference type="GO" id="GO:0000266">
    <property type="term" value="P:mitochondrial fission"/>
    <property type="evidence" value="ECO:0007669"/>
    <property type="project" value="TreeGrafter"/>
</dbReference>
<dbReference type="InterPro" id="IPR019560">
    <property type="entry name" value="Mitochondrial_18_kDa_protein"/>
</dbReference>
<protein>
    <recommendedName>
        <fullName evidence="2">Mitochondrial fission process protein 1</fullName>
    </recommendedName>
    <alternativeName>
        <fullName evidence="3">Mitochondrial 18 kDa protein</fullName>
    </alternativeName>
</protein>
<dbReference type="PANTHER" id="PTHR11001:SF2">
    <property type="entry name" value="MITOCHONDRIAL FISSION PROCESS PROTEIN 1"/>
    <property type="match status" value="1"/>
</dbReference>
<dbReference type="AlphaFoldDB" id="A0A197K1V3"/>
<dbReference type="EMBL" id="KV442029">
    <property type="protein sequence ID" value="OAQ31592.1"/>
    <property type="molecule type" value="Genomic_DNA"/>
</dbReference>
<dbReference type="GO" id="GO:0005739">
    <property type="term" value="C:mitochondrion"/>
    <property type="evidence" value="ECO:0007669"/>
    <property type="project" value="TreeGrafter"/>
</dbReference>
<dbReference type="Pfam" id="PF10558">
    <property type="entry name" value="MTP18"/>
    <property type="match status" value="2"/>
</dbReference>
<evidence type="ECO:0000256" key="2">
    <source>
        <dbReference type="ARBA" id="ARBA00017835"/>
    </source>
</evidence>
<gene>
    <name evidence="4" type="ORF">K457DRAFT_109230</name>
</gene>
<keyword evidence="5" id="KW-1185">Reference proteome</keyword>
<comment type="similarity">
    <text evidence="1">Belongs to the MTFP1 family.</text>
</comment>
<dbReference type="Proteomes" id="UP000078512">
    <property type="component" value="Unassembled WGS sequence"/>
</dbReference>
<organism evidence="4 5">
    <name type="scientific">Linnemannia elongata AG-77</name>
    <dbReference type="NCBI Taxonomy" id="1314771"/>
    <lineage>
        <taxon>Eukaryota</taxon>
        <taxon>Fungi</taxon>
        <taxon>Fungi incertae sedis</taxon>
        <taxon>Mucoromycota</taxon>
        <taxon>Mortierellomycotina</taxon>
        <taxon>Mortierellomycetes</taxon>
        <taxon>Mortierellales</taxon>
        <taxon>Mortierellaceae</taxon>
        <taxon>Linnemannia</taxon>
    </lineage>
</organism>
<reference evidence="4 5" key="1">
    <citation type="submission" date="2016-05" db="EMBL/GenBank/DDBJ databases">
        <title>Genome sequencing reveals origins of a unique bacterial endosymbiosis in the earliest lineages of terrestrial Fungi.</title>
        <authorList>
            <consortium name="DOE Joint Genome Institute"/>
            <person name="Uehling J."/>
            <person name="Gryganskyi A."/>
            <person name="Hameed K."/>
            <person name="Tschaplinski T."/>
            <person name="Misztal P."/>
            <person name="Wu S."/>
            <person name="Desiro A."/>
            <person name="Vande Pol N."/>
            <person name="Du Z.-Y."/>
            <person name="Zienkiewicz A."/>
            <person name="Zienkiewicz K."/>
            <person name="Morin E."/>
            <person name="Tisserant E."/>
            <person name="Splivallo R."/>
            <person name="Hainaut M."/>
            <person name="Henrissat B."/>
            <person name="Ohm R."/>
            <person name="Kuo A."/>
            <person name="Yan J."/>
            <person name="Lipzen A."/>
            <person name="Nolan M."/>
            <person name="Labutti K."/>
            <person name="Barry K."/>
            <person name="Goldstein A."/>
            <person name="Labbe J."/>
            <person name="Schadt C."/>
            <person name="Tuskan G."/>
            <person name="Grigoriev I."/>
            <person name="Martin F."/>
            <person name="Vilgalys R."/>
            <person name="Bonito G."/>
        </authorList>
    </citation>
    <scope>NUCLEOTIDE SEQUENCE [LARGE SCALE GENOMIC DNA]</scope>
    <source>
        <strain evidence="4 5">AG-77</strain>
    </source>
</reference>
<evidence type="ECO:0000313" key="5">
    <source>
        <dbReference type="Proteomes" id="UP000078512"/>
    </source>
</evidence>
<evidence type="ECO:0000313" key="4">
    <source>
        <dbReference type="EMBL" id="OAQ31592.1"/>
    </source>
</evidence>
<dbReference type="PANTHER" id="PTHR11001">
    <property type="entry name" value="MITOCHONDRIAL FISSION PROCESS PROTEIN 1"/>
    <property type="match status" value="1"/>
</dbReference>
<accession>A0A197K1V3</accession>